<protein>
    <recommendedName>
        <fullName evidence="1">UPF0310 protein SAMN05216219_2631</fullName>
    </recommendedName>
</protein>
<dbReference type="OrthoDB" id="9793567at2"/>
<reference evidence="4" key="1">
    <citation type="submission" date="2016-10" db="EMBL/GenBank/DDBJ databases">
        <authorList>
            <person name="Varghese N."/>
            <person name="Submissions S."/>
        </authorList>
    </citation>
    <scope>NUCLEOTIDE SEQUENCE [LARGE SCALE GENOMIC DNA]</scope>
    <source>
        <strain evidence="4">CGMCC 1.11101</strain>
    </source>
</reference>
<organism evidence="3 4">
    <name type="scientific">Mycetocola miduiensis</name>
    <dbReference type="NCBI Taxonomy" id="995034"/>
    <lineage>
        <taxon>Bacteria</taxon>
        <taxon>Bacillati</taxon>
        <taxon>Actinomycetota</taxon>
        <taxon>Actinomycetes</taxon>
        <taxon>Micrococcales</taxon>
        <taxon>Microbacteriaceae</taxon>
        <taxon>Mycetocola</taxon>
    </lineage>
</organism>
<evidence type="ECO:0000313" key="4">
    <source>
        <dbReference type="Proteomes" id="UP000198867"/>
    </source>
</evidence>
<sequence>MAIRYWLAVASRDHVRNAVDLGIAQVNHGTRPNLERMGDADGIVYYSPKTEYPEGDPLKQFTAIGRIAGTELYQALSMDWRPWRRRVDWDLTAEPAPIRPLLGSLEFTRNAPNWGYQLRAGLLELSRHDFEIVRDAMRRPSPDDRRYPEERHWL</sequence>
<proteinExistence type="inferred from homology"/>
<dbReference type="Pfam" id="PF01878">
    <property type="entry name" value="EVE"/>
    <property type="match status" value="1"/>
</dbReference>
<dbReference type="NCBIfam" id="NF002616">
    <property type="entry name" value="PRK02268.1-2"/>
    <property type="match status" value="1"/>
</dbReference>
<dbReference type="Proteomes" id="UP000198867">
    <property type="component" value="Unassembled WGS sequence"/>
</dbReference>
<dbReference type="InterPro" id="IPR002740">
    <property type="entry name" value="EVE_domain"/>
</dbReference>
<dbReference type="InterPro" id="IPR015947">
    <property type="entry name" value="PUA-like_sf"/>
</dbReference>
<accession>A0A1I5D0A7</accession>
<dbReference type="SUPFAM" id="SSF88697">
    <property type="entry name" value="PUA domain-like"/>
    <property type="match status" value="1"/>
</dbReference>
<dbReference type="InterPro" id="IPR022996">
    <property type="entry name" value="UPF0310"/>
</dbReference>
<dbReference type="AlphaFoldDB" id="A0A1I5D0A7"/>
<evidence type="ECO:0000256" key="1">
    <source>
        <dbReference type="HAMAP-Rule" id="MF_00771"/>
    </source>
</evidence>
<feature type="domain" description="EVE" evidence="2">
    <location>
        <begin position="4"/>
        <end position="135"/>
    </location>
</feature>
<gene>
    <name evidence="3" type="ORF">SAMN05216219_2631</name>
</gene>
<dbReference type="EMBL" id="FOVM01000008">
    <property type="protein sequence ID" value="SFN92680.1"/>
    <property type="molecule type" value="Genomic_DNA"/>
</dbReference>
<evidence type="ECO:0000313" key="3">
    <source>
        <dbReference type="EMBL" id="SFN92680.1"/>
    </source>
</evidence>
<evidence type="ECO:0000259" key="2">
    <source>
        <dbReference type="Pfam" id="PF01878"/>
    </source>
</evidence>
<comment type="similarity">
    <text evidence="1">Belongs to the UPF0310 family.</text>
</comment>
<dbReference type="HAMAP" id="MF_00771">
    <property type="entry name" value="UPF0310"/>
    <property type="match status" value="1"/>
</dbReference>
<keyword evidence="4" id="KW-1185">Reference proteome</keyword>
<dbReference type="RefSeq" id="WP_090712173.1">
    <property type="nucleotide sequence ID" value="NZ_FOVM01000008.1"/>
</dbReference>
<dbReference type="Gene3D" id="3.10.590.10">
    <property type="entry name" value="ph1033 like domains"/>
    <property type="match status" value="1"/>
</dbReference>
<name>A0A1I5D0A7_9MICO</name>
<dbReference type="CDD" id="cd21132">
    <property type="entry name" value="EVE-like"/>
    <property type="match status" value="1"/>
</dbReference>
<dbReference type="STRING" id="995034.SAMN05216219_2631"/>